<accession>A0A0K2UC76</accession>
<proteinExistence type="predicted"/>
<reference evidence="2" key="1">
    <citation type="submission" date="2014-05" db="EMBL/GenBank/DDBJ databases">
        <authorList>
            <person name="Chronopoulou M."/>
        </authorList>
    </citation>
    <scope>NUCLEOTIDE SEQUENCE</scope>
    <source>
        <tissue evidence="2">Whole organism</tissue>
    </source>
</reference>
<protein>
    <submittedName>
        <fullName evidence="2">Uncharacterized protein</fullName>
    </submittedName>
</protein>
<evidence type="ECO:0000256" key="1">
    <source>
        <dbReference type="SAM" id="Phobius"/>
    </source>
</evidence>
<feature type="transmembrane region" description="Helical" evidence="1">
    <location>
        <begin position="21"/>
        <end position="39"/>
    </location>
</feature>
<dbReference type="EMBL" id="HACA01017950">
    <property type="protein sequence ID" value="CDW35311.1"/>
    <property type="molecule type" value="Transcribed_RNA"/>
</dbReference>
<evidence type="ECO:0000313" key="2">
    <source>
        <dbReference type="EMBL" id="CDW35311.1"/>
    </source>
</evidence>
<keyword evidence="1" id="KW-1133">Transmembrane helix</keyword>
<name>A0A0K2UC76_LEPSM</name>
<keyword evidence="1" id="KW-0472">Membrane</keyword>
<organism evidence="2">
    <name type="scientific">Lepeophtheirus salmonis</name>
    <name type="common">Salmon louse</name>
    <name type="synonym">Caligus salmonis</name>
    <dbReference type="NCBI Taxonomy" id="72036"/>
    <lineage>
        <taxon>Eukaryota</taxon>
        <taxon>Metazoa</taxon>
        <taxon>Ecdysozoa</taxon>
        <taxon>Arthropoda</taxon>
        <taxon>Crustacea</taxon>
        <taxon>Multicrustacea</taxon>
        <taxon>Hexanauplia</taxon>
        <taxon>Copepoda</taxon>
        <taxon>Siphonostomatoida</taxon>
        <taxon>Caligidae</taxon>
        <taxon>Lepeophtheirus</taxon>
    </lineage>
</organism>
<dbReference type="AlphaFoldDB" id="A0A0K2UC76"/>
<sequence length="49" mass="5617">MLSKIKKTLKRLVSHKGVFELLYLILRAYSSILHLTAIPTPNMMAFLTN</sequence>
<keyword evidence="1" id="KW-0812">Transmembrane</keyword>